<evidence type="ECO:0000313" key="7">
    <source>
        <dbReference type="EMBL" id="GFE62935.1"/>
    </source>
</evidence>
<dbReference type="PANTHER" id="PTHR43289">
    <property type="entry name" value="MITOGEN-ACTIVATED PROTEIN KINASE KINASE KINASE 20-RELATED"/>
    <property type="match status" value="1"/>
</dbReference>
<evidence type="ECO:0000256" key="2">
    <source>
        <dbReference type="ARBA" id="ARBA00022741"/>
    </source>
</evidence>
<evidence type="ECO:0000256" key="5">
    <source>
        <dbReference type="SAM" id="MobiDB-lite"/>
    </source>
</evidence>
<evidence type="ECO:0000259" key="6">
    <source>
        <dbReference type="PROSITE" id="PS50011"/>
    </source>
</evidence>
<feature type="domain" description="Protein kinase" evidence="6">
    <location>
        <begin position="39"/>
        <end position="314"/>
    </location>
</feature>
<dbReference type="GO" id="GO:0005524">
    <property type="term" value="F:ATP binding"/>
    <property type="evidence" value="ECO:0007669"/>
    <property type="project" value="UniProtKB-KW"/>
</dbReference>
<reference evidence="7 8" key="1">
    <citation type="submission" date="2019-12" db="EMBL/GenBank/DDBJ databases">
        <title>Litoreibacter badius sp. nov., a novel bacteriochlorophyll a-containing bacterium in the genus Litoreibacter.</title>
        <authorList>
            <person name="Kanamuro M."/>
            <person name="Takabe Y."/>
            <person name="Mori K."/>
            <person name="Takaichi S."/>
            <person name="Hanada S."/>
        </authorList>
    </citation>
    <scope>NUCLEOTIDE SEQUENCE [LARGE SCALE GENOMIC DNA]</scope>
    <source>
        <strain evidence="7 8">K6</strain>
    </source>
</reference>
<name>A0A6N6J9S1_9RHOB</name>
<evidence type="ECO:0000313" key="8">
    <source>
        <dbReference type="Proteomes" id="UP000436822"/>
    </source>
</evidence>
<dbReference type="Gene3D" id="1.10.510.10">
    <property type="entry name" value="Transferase(Phosphotransferase) domain 1"/>
    <property type="match status" value="1"/>
</dbReference>
<dbReference type="AlphaFoldDB" id="A0A6N6J9S1"/>
<accession>A0A6N6J9S1</accession>
<keyword evidence="3" id="KW-0418">Kinase</keyword>
<comment type="caution">
    <text evidence="7">The sequence shown here is derived from an EMBL/GenBank/DDBJ whole genome shotgun (WGS) entry which is preliminary data.</text>
</comment>
<dbReference type="InterPro" id="IPR008266">
    <property type="entry name" value="Tyr_kinase_AS"/>
</dbReference>
<dbReference type="Pfam" id="PF00069">
    <property type="entry name" value="Pkinase"/>
    <property type="match status" value="1"/>
</dbReference>
<dbReference type="InterPro" id="IPR011009">
    <property type="entry name" value="Kinase-like_dom_sf"/>
</dbReference>
<gene>
    <name evidence="7" type="ORF">KIN_00090</name>
</gene>
<proteinExistence type="predicted"/>
<sequence length="861" mass="90839">MGADGKMQAVTKNGGITEGDPADVNDELEPGTELLDGLYKITEFLNSGGFGMTYLAEDSLERRIVIKECFPGSFCRRIGTKVAVRSRAHEAELRRIVKSFKQEAKSLAKLEHANIVGIHLVFNDNDTAYMAMDYIEGTDLLDLIEDKSGLLTPENNISMLRKLINAMSYVHKNGLLHRDISPDNILLNEKKEPVLIDFGAARESSQKASRLLSALSVVKDGYSPQELYLQGSDQAASIDVYALGATFYHVIKGETPPPSQSRLMAVAEGDGDPYEPLLGNVEGYPEAYLKSIDRALAVLPKDRFQSMEDWLDMIDGKDVADGNVIPLNVGEPRAEAPKPESTADVEPVVEAAVASTLATEPANKNKAILLGSVAAAAIVAVGVAYVALSPSEPTEVAAVDAPSIQADVAAVAPAVEAPSTTETPAPAEAVETPVIAAPEVVVEAPVEPAAPTAADVMATLNPATIDDVFTPAPEAELVDPAPTAAEVMAAVEPSAIQDVFVPPQSSEFTDEIMAAVPPSAIEDVFVPETLEVDIPLAERVSPIAPVLMSDAPATDGFDPTQPLDFGPGVAVSSANGDAVPETLKVSQLQGGASVSDGNPDGLAQIDRATYVAPPKPEPAPVETAAAPLVVMPLVVEPEAVPAPAPSAEAEVLFSVVAPTANSSNTPSVDASFEGRWDVSLSIDTVSEQSEYGVFPRIVGVTAPEVLAYNPWIEVGQTIFSINGELVSNEAQVKELFLQNANVDRNDNLTASVLIRDGDALIDHQLALPAVRVTELENGTTLRSSTNNGLWFAEVTSLSNNGASGLQIGDRIISEDISGLSVMYPTAIEDILTSVLSDNIAEAEFVVQRGNNELLVTEPLTN</sequence>
<evidence type="ECO:0000256" key="4">
    <source>
        <dbReference type="ARBA" id="ARBA00022840"/>
    </source>
</evidence>
<organism evidence="7 8">
    <name type="scientific">Litoreibacter roseus</name>
    <dbReference type="NCBI Taxonomy" id="2601869"/>
    <lineage>
        <taxon>Bacteria</taxon>
        <taxon>Pseudomonadati</taxon>
        <taxon>Pseudomonadota</taxon>
        <taxon>Alphaproteobacteria</taxon>
        <taxon>Rhodobacterales</taxon>
        <taxon>Roseobacteraceae</taxon>
        <taxon>Litoreibacter</taxon>
    </lineage>
</organism>
<keyword evidence="2" id="KW-0547">Nucleotide-binding</keyword>
<feature type="region of interest" description="Disordered" evidence="5">
    <location>
        <begin position="1"/>
        <end position="24"/>
    </location>
</feature>
<dbReference type="PROSITE" id="PS00109">
    <property type="entry name" value="PROTEIN_KINASE_TYR"/>
    <property type="match status" value="1"/>
</dbReference>
<dbReference type="Gene3D" id="3.30.200.20">
    <property type="entry name" value="Phosphorylase Kinase, domain 1"/>
    <property type="match status" value="1"/>
</dbReference>
<keyword evidence="1" id="KW-0808">Transferase</keyword>
<dbReference type="SUPFAM" id="SSF56112">
    <property type="entry name" value="Protein kinase-like (PK-like)"/>
    <property type="match status" value="1"/>
</dbReference>
<keyword evidence="4" id="KW-0067">ATP-binding</keyword>
<dbReference type="InterPro" id="IPR000719">
    <property type="entry name" value="Prot_kinase_dom"/>
</dbReference>
<dbReference type="Proteomes" id="UP000436822">
    <property type="component" value="Unassembled WGS sequence"/>
</dbReference>
<keyword evidence="8" id="KW-1185">Reference proteome</keyword>
<evidence type="ECO:0000256" key="1">
    <source>
        <dbReference type="ARBA" id="ARBA00022679"/>
    </source>
</evidence>
<dbReference type="PANTHER" id="PTHR43289:SF6">
    <property type="entry name" value="SERINE_THREONINE-PROTEIN KINASE NEKL-3"/>
    <property type="match status" value="1"/>
</dbReference>
<dbReference type="PROSITE" id="PS50011">
    <property type="entry name" value="PROTEIN_KINASE_DOM"/>
    <property type="match status" value="1"/>
</dbReference>
<dbReference type="GO" id="GO:0004674">
    <property type="term" value="F:protein serine/threonine kinase activity"/>
    <property type="evidence" value="ECO:0007669"/>
    <property type="project" value="TreeGrafter"/>
</dbReference>
<protein>
    <recommendedName>
        <fullName evidence="6">Protein kinase domain-containing protein</fullName>
    </recommendedName>
</protein>
<dbReference type="EMBL" id="BLJE01000001">
    <property type="protein sequence ID" value="GFE62935.1"/>
    <property type="molecule type" value="Genomic_DNA"/>
</dbReference>
<evidence type="ECO:0000256" key="3">
    <source>
        <dbReference type="ARBA" id="ARBA00022777"/>
    </source>
</evidence>
<dbReference type="CDD" id="cd14014">
    <property type="entry name" value="STKc_PknB_like"/>
    <property type="match status" value="1"/>
</dbReference>